<dbReference type="CDD" id="cd14014">
    <property type="entry name" value="STKc_PknB_like"/>
    <property type="match status" value="1"/>
</dbReference>
<dbReference type="Gene3D" id="1.25.40.10">
    <property type="entry name" value="Tetratricopeptide repeat domain"/>
    <property type="match status" value="2"/>
</dbReference>
<dbReference type="EMBL" id="JAEUWV010000006">
    <property type="protein sequence ID" value="MCO6394484.1"/>
    <property type="molecule type" value="Genomic_DNA"/>
</dbReference>
<evidence type="ECO:0000313" key="12">
    <source>
        <dbReference type="Proteomes" id="UP001205920"/>
    </source>
</evidence>
<feature type="compositionally biased region" description="Acidic residues" evidence="9">
    <location>
        <begin position="16"/>
        <end position="25"/>
    </location>
</feature>
<dbReference type="Gene3D" id="1.10.510.10">
    <property type="entry name" value="Transferase(Phosphotransferase) domain 1"/>
    <property type="match status" value="1"/>
</dbReference>
<feature type="region of interest" description="Disordered" evidence="9">
    <location>
        <begin position="1"/>
        <end position="25"/>
    </location>
</feature>
<evidence type="ECO:0000256" key="2">
    <source>
        <dbReference type="ARBA" id="ARBA00022527"/>
    </source>
</evidence>
<dbReference type="InterPro" id="IPR031636">
    <property type="entry name" value="PknG_TPR"/>
</dbReference>
<dbReference type="PROSITE" id="PS50011">
    <property type="entry name" value="PROTEIN_KINASE_DOM"/>
    <property type="match status" value="1"/>
</dbReference>
<accession>A0AAW5HWC7</accession>
<reference evidence="11 12" key="1">
    <citation type="submission" date="2021-01" db="EMBL/GenBank/DDBJ databases">
        <title>Identification and Characterization of Corynebacterium sp.</title>
        <authorList>
            <person name="Luo Q."/>
            <person name="Qu P."/>
            <person name="Chen Q."/>
        </authorList>
    </citation>
    <scope>NUCLEOTIDE SEQUENCE [LARGE SCALE GENOMIC DNA]</scope>
    <source>
        <strain evidence="11 12">MC-18</strain>
    </source>
</reference>
<evidence type="ECO:0000256" key="7">
    <source>
        <dbReference type="ARBA" id="ARBA00047899"/>
    </source>
</evidence>
<evidence type="ECO:0000256" key="8">
    <source>
        <dbReference type="ARBA" id="ARBA00048679"/>
    </source>
</evidence>
<dbReference type="Pfam" id="PF16918">
    <property type="entry name" value="PknG_TPR"/>
    <property type="match status" value="1"/>
</dbReference>
<evidence type="ECO:0000256" key="1">
    <source>
        <dbReference type="ARBA" id="ARBA00012513"/>
    </source>
</evidence>
<dbReference type="SUPFAM" id="SSF56112">
    <property type="entry name" value="Protein kinase-like (PK-like)"/>
    <property type="match status" value="1"/>
</dbReference>
<dbReference type="EC" id="2.7.11.1" evidence="1"/>
<sequence length="754" mass="83948">MSTNDPGTEAVAFDPFADDDDDDDLFEYDDSMSALLEDLEALRQEKRQEDTSQRSRRRALDRFRELRGTQRETRTVADGMVELPWVHPINPTDALRDPSTFEGVPAPALKPGDLVAEQYEVLGTIAHGGMGWIYLATDHFVSGRNVVLKGLHSARNKDEEAAAVAEREFLADITHPGIVKIFNFIDDPRVPGGFIVMEYVGGPSISRCDVDIAIAYILEVLPALDYLHSRGVVYNDLKPDNIIVTEDQVKLIDLGAVSGIGSYGFIYGTKGYQAPEVATDGPSVQSDIYTIGRTLAALIIDLPHDADIPTPTTEPLFRRYISLYRLIARCCAPNRDDRFDSVTQLEAQLLGVLREVLAIRDGRTFPAQHSLFSPQRRTFGTKHVVFRTDQLIDGITRTVTITPQEVNIALPVPLVDATDPGAATLQSTTYSEPSETLAALRQALAEDRHPDSIEIPFAVARTLLDLGFTTQARTWLDSLDEGLRKNWRYHWYTGITNLLTSKFTDAQVAFSRVLQILPGESATKLALAAVAELLLQSADLHDTALLEPRVARGAAGMSRHLDELPNTVFEHLHETGSLDPDWSMVTTNPAMLRFHAIRLYALVWSTNPTTVSSAFGLARQLMHENQPELAAAALDRVPVASRHNRLAQLTSILSLVTDPTEPRIREAALRLQRIPNTEPRYLQIKVFILRAALTYTLDGHQPDPSPILDTRFTAHELQNELARTLRALARVAPYLQHRFDLVDMANKIRPVTWF</sequence>
<keyword evidence="3" id="KW-0808">Transferase</keyword>
<organism evidence="11 12">
    <name type="scientific">Corynebacterium lipophilum</name>
    <dbReference type="NCBI Taxonomy" id="2804918"/>
    <lineage>
        <taxon>Bacteria</taxon>
        <taxon>Bacillati</taxon>
        <taxon>Actinomycetota</taxon>
        <taxon>Actinomycetes</taxon>
        <taxon>Mycobacteriales</taxon>
        <taxon>Corynebacteriaceae</taxon>
        <taxon>Corynebacterium</taxon>
    </lineage>
</organism>
<evidence type="ECO:0000256" key="5">
    <source>
        <dbReference type="ARBA" id="ARBA00022777"/>
    </source>
</evidence>
<dbReference type="SUPFAM" id="SSF48452">
    <property type="entry name" value="TPR-like"/>
    <property type="match status" value="1"/>
</dbReference>
<dbReference type="GO" id="GO:0005524">
    <property type="term" value="F:ATP binding"/>
    <property type="evidence" value="ECO:0007669"/>
    <property type="project" value="UniProtKB-KW"/>
</dbReference>
<feature type="domain" description="Protein kinase" evidence="10">
    <location>
        <begin position="119"/>
        <end position="386"/>
    </location>
</feature>
<dbReference type="InterPro" id="IPR000719">
    <property type="entry name" value="Prot_kinase_dom"/>
</dbReference>
<dbReference type="RefSeq" id="WP_071573085.1">
    <property type="nucleotide sequence ID" value="NZ_JAEUWV010000006.1"/>
</dbReference>
<keyword evidence="12" id="KW-1185">Reference proteome</keyword>
<comment type="caution">
    <text evidence="11">The sequence shown here is derived from an EMBL/GenBank/DDBJ whole genome shotgun (WGS) entry which is preliminary data.</text>
</comment>
<gene>
    <name evidence="11" type="ORF">JMN37_05770</name>
</gene>
<dbReference type="InterPro" id="IPR008271">
    <property type="entry name" value="Ser/Thr_kinase_AS"/>
</dbReference>
<name>A0AAW5HWC7_9CORY</name>
<comment type="catalytic activity">
    <reaction evidence="7">
        <text>L-threonyl-[protein] + ATP = O-phospho-L-threonyl-[protein] + ADP + H(+)</text>
        <dbReference type="Rhea" id="RHEA:46608"/>
        <dbReference type="Rhea" id="RHEA-COMP:11060"/>
        <dbReference type="Rhea" id="RHEA-COMP:11605"/>
        <dbReference type="ChEBI" id="CHEBI:15378"/>
        <dbReference type="ChEBI" id="CHEBI:30013"/>
        <dbReference type="ChEBI" id="CHEBI:30616"/>
        <dbReference type="ChEBI" id="CHEBI:61977"/>
        <dbReference type="ChEBI" id="CHEBI:456216"/>
        <dbReference type="EC" id="2.7.11.1"/>
    </reaction>
</comment>
<keyword evidence="2 11" id="KW-0723">Serine/threonine-protein kinase</keyword>
<dbReference type="PANTHER" id="PTHR24363:SF0">
    <property type="entry name" value="SERINE_THREONINE KINASE LIKE DOMAIN CONTAINING 1"/>
    <property type="match status" value="1"/>
</dbReference>
<evidence type="ECO:0000256" key="4">
    <source>
        <dbReference type="ARBA" id="ARBA00022741"/>
    </source>
</evidence>
<dbReference type="PANTHER" id="PTHR24363">
    <property type="entry name" value="SERINE/THREONINE PROTEIN KINASE"/>
    <property type="match status" value="1"/>
</dbReference>
<dbReference type="Gene3D" id="3.30.200.20">
    <property type="entry name" value="Phosphorylase Kinase, domain 1"/>
    <property type="match status" value="1"/>
</dbReference>
<evidence type="ECO:0000259" key="10">
    <source>
        <dbReference type="PROSITE" id="PS50011"/>
    </source>
</evidence>
<evidence type="ECO:0000256" key="3">
    <source>
        <dbReference type="ARBA" id="ARBA00022679"/>
    </source>
</evidence>
<proteinExistence type="predicted"/>
<dbReference type="AlphaFoldDB" id="A0AAW5HWC7"/>
<dbReference type="Pfam" id="PF00069">
    <property type="entry name" value="Pkinase"/>
    <property type="match status" value="1"/>
</dbReference>
<keyword evidence="6" id="KW-0067">ATP-binding</keyword>
<dbReference type="Proteomes" id="UP001205920">
    <property type="component" value="Unassembled WGS sequence"/>
</dbReference>
<comment type="catalytic activity">
    <reaction evidence="8">
        <text>L-seryl-[protein] + ATP = O-phospho-L-seryl-[protein] + ADP + H(+)</text>
        <dbReference type="Rhea" id="RHEA:17989"/>
        <dbReference type="Rhea" id="RHEA-COMP:9863"/>
        <dbReference type="Rhea" id="RHEA-COMP:11604"/>
        <dbReference type="ChEBI" id="CHEBI:15378"/>
        <dbReference type="ChEBI" id="CHEBI:29999"/>
        <dbReference type="ChEBI" id="CHEBI:30616"/>
        <dbReference type="ChEBI" id="CHEBI:83421"/>
        <dbReference type="ChEBI" id="CHEBI:456216"/>
        <dbReference type="EC" id="2.7.11.1"/>
    </reaction>
</comment>
<feature type="region of interest" description="Disordered" evidence="9">
    <location>
        <begin position="43"/>
        <end position="63"/>
    </location>
</feature>
<evidence type="ECO:0000256" key="6">
    <source>
        <dbReference type="ARBA" id="ARBA00022840"/>
    </source>
</evidence>
<dbReference type="InterPro" id="IPR011009">
    <property type="entry name" value="Kinase-like_dom_sf"/>
</dbReference>
<protein>
    <recommendedName>
        <fullName evidence="1">non-specific serine/threonine protein kinase</fullName>
        <ecNumber evidence="1">2.7.11.1</ecNumber>
    </recommendedName>
</protein>
<keyword evidence="4" id="KW-0547">Nucleotide-binding</keyword>
<dbReference type="PROSITE" id="PS00108">
    <property type="entry name" value="PROTEIN_KINASE_ST"/>
    <property type="match status" value="1"/>
</dbReference>
<dbReference type="SMART" id="SM00220">
    <property type="entry name" value="S_TKc"/>
    <property type="match status" value="1"/>
</dbReference>
<dbReference type="GO" id="GO:0004674">
    <property type="term" value="F:protein serine/threonine kinase activity"/>
    <property type="evidence" value="ECO:0007669"/>
    <property type="project" value="UniProtKB-KW"/>
</dbReference>
<dbReference type="InterPro" id="IPR011990">
    <property type="entry name" value="TPR-like_helical_dom_sf"/>
</dbReference>
<evidence type="ECO:0000313" key="11">
    <source>
        <dbReference type="EMBL" id="MCO6394484.1"/>
    </source>
</evidence>
<keyword evidence="5 11" id="KW-0418">Kinase</keyword>
<evidence type="ECO:0000256" key="9">
    <source>
        <dbReference type="SAM" id="MobiDB-lite"/>
    </source>
</evidence>